<dbReference type="AlphaFoldDB" id="A0A197JB33"/>
<organism evidence="3 4">
    <name type="scientific">Linnemannia elongata AG-77</name>
    <dbReference type="NCBI Taxonomy" id="1314771"/>
    <lineage>
        <taxon>Eukaryota</taxon>
        <taxon>Fungi</taxon>
        <taxon>Fungi incertae sedis</taxon>
        <taxon>Mucoromycota</taxon>
        <taxon>Mortierellomycotina</taxon>
        <taxon>Mortierellomycetes</taxon>
        <taxon>Mortierellales</taxon>
        <taxon>Mortierellaceae</taxon>
        <taxon>Linnemannia</taxon>
    </lineage>
</organism>
<dbReference type="Proteomes" id="UP000078512">
    <property type="component" value="Unassembled WGS sequence"/>
</dbReference>
<name>A0A197JB33_9FUNG</name>
<reference evidence="3 4" key="1">
    <citation type="submission" date="2016-05" db="EMBL/GenBank/DDBJ databases">
        <title>Genome sequencing reveals origins of a unique bacterial endosymbiosis in the earliest lineages of terrestrial Fungi.</title>
        <authorList>
            <consortium name="DOE Joint Genome Institute"/>
            <person name="Uehling J."/>
            <person name="Gryganskyi A."/>
            <person name="Hameed K."/>
            <person name="Tschaplinski T."/>
            <person name="Misztal P."/>
            <person name="Wu S."/>
            <person name="Desiro A."/>
            <person name="Vande Pol N."/>
            <person name="Du Z.-Y."/>
            <person name="Zienkiewicz A."/>
            <person name="Zienkiewicz K."/>
            <person name="Morin E."/>
            <person name="Tisserant E."/>
            <person name="Splivallo R."/>
            <person name="Hainaut M."/>
            <person name="Henrissat B."/>
            <person name="Ohm R."/>
            <person name="Kuo A."/>
            <person name="Yan J."/>
            <person name="Lipzen A."/>
            <person name="Nolan M."/>
            <person name="Labutti K."/>
            <person name="Barry K."/>
            <person name="Goldstein A."/>
            <person name="Labbe J."/>
            <person name="Schadt C."/>
            <person name="Tuskan G."/>
            <person name="Grigoriev I."/>
            <person name="Martin F."/>
            <person name="Vilgalys R."/>
            <person name="Bonito G."/>
        </authorList>
    </citation>
    <scope>NUCLEOTIDE SEQUENCE [LARGE SCALE GENOMIC DNA]</scope>
    <source>
        <strain evidence="3 4">AG-77</strain>
    </source>
</reference>
<feature type="transmembrane region" description="Helical" evidence="2">
    <location>
        <begin position="20"/>
        <end position="48"/>
    </location>
</feature>
<evidence type="ECO:0000313" key="4">
    <source>
        <dbReference type="Proteomes" id="UP000078512"/>
    </source>
</evidence>
<sequence>MSVFNGGEEKDDMWGEGGTRIIVLIVLIRFLTPLFLLSKTHFLFAFFFHNLFYTHKLISLLPSPTVVNTVSLSFPRNRGAGPRVENHGSTATTNAYTPPPPLSQ</sequence>
<protein>
    <submittedName>
        <fullName evidence="3">Uncharacterized protein</fullName>
    </submittedName>
</protein>
<feature type="region of interest" description="Disordered" evidence="1">
    <location>
        <begin position="75"/>
        <end position="104"/>
    </location>
</feature>
<evidence type="ECO:0000313" key="3">
    <source>
        <dbReference type="EMBL" id="OAQ22253.1"/>
    </source>
</evidence>
<keyword evidence="2" id="KW-0472">Membrane</keyword>
<gene>
    <name evidence="3" type="ORF">K457DRAFT_357206</name>
</gene>
<keyword evidence="4" id="KW-1185">Reference proteome</keyword>
<proteinExistence type="predicted"/>
<evidence type="ECO:0000256" key="1">
    <source>
        <dbReference type="SAM" id="MobiDB-lite"/>
    </source>
</evidence>
<dbReference type="EMBL" id="KV442191">
    <property type="protein sequence ID" value="OAQ22253.1"/>
    <property type="molecule type" value="Genomic_DNA"/>
</dbReference>
<accession>A0A197JB33</accession>
<evidence type="ECO:0000256" key="2">
    <source>
        <dbReference type="SAM" id="Phobius"/>
    </source>
</evidence>
<keyword evidence="2" id="KW-1133">Transmembrane helix</keyword>
<keyword evidence="2" id="KW-0812">Transmembrane</keyword>